<dbReference type="GO" id="GO:0008270">
    <property type="term" value="F:zinc ion binding"/>
    <property type="evidence" value="ECO:0007669"/>
    <property type="project" value="UniProtKB-KW"/>
</dbReference>
<dbReference type="GO" id="GO:0006511">
    <property type="term" value="P:ubiquitin-dependent protein catabolic process"/>
    <property type="evidence" value="ECO:0007669"/>
    <property type="project" value="TreeGrafter"/>
</dbReference>
<evidence type="ECO:0000256" key="2">
    <source>
        <dbReference type="ARBA" id="ARBA00022771"/>
    </source>
</evidence>
<keyword evidence="1" id="KW-0479">Metal-binding</keyword>
<dbReference type="Pfam" id="PF13639">
    <property type="entry name" value="zf-RING_2"/>
    <property type="match status" value="1"/>
</dbReference>
<evidence type="ECO:0000256" key="1">
    <source>
        <dbReference type="ARBA" id="ARBA00022723"/>
    </source>
</evidence>
<feature type="region of interest" description="Disordered" evidence="5">
    <location>
        <begin position="92"/>
        <end position="111"/>
    </location>
</feature>
<organism evidence="7">
    <name type="scientific">Rhizochromulina marina</name>
    <dbReference type="NCBI Taxonomy" id="1034831"/>
    <lineage>
        <taxon>Eukaryota</taxon>
        <taxon>Sar</taxon>
        <taxon>Stramenopiles</taxon>
        <taxon>Ochrophyta</taxon>
        <taxon>Dictyochophyceae</taxon>
        <taxon>Rhizochromulinales</taxon>
        <taxon>Rhizochromulina</taxon>
    </lineage>
</organism>
<dbReference type="InterPro" id="IPR001876">
    <property type="entry name" value="Znf_RanBP2"/>
</dbReference>
<dbReference type="InterPro" id="IPR001841">
    <property type="entry name" value="Znf_RING"/>
</dbReference>
<dbReference type="AlphaFoldDB" id="A0A7S2SMF5"/>
<dbReference type="InterPro" id="IPR011016">
    <property type="entry name" value="Znf_RING-CH"/>
</dbReference>
<feature type="compositionally biased region" description="Basic and acidic residues" evidence="5">
    <location>
        <begin position="96"/>
        <end position="111"/>
    </location>
</feature>
<name>A0A7S2SMF5_9STRA</name>
<dbReference type="SMART" id="SM00744">
    <property type="entry name" value="RINGv"/>
    <property type="match status" value="1"/>
</dbReference>
<dbReference type="PANTHER" id="PTHR45931">
    <property type="entry name" value="SI:CH211-59O9.10"/>
    <property type="match status" value="1"/>
</dbReference>
<evidence type="ECO:0000313" key="7">
    <source>
        <dbReference type="EMBL" id="CAD9703475.1"/>
    </source>
</evidence>
<proteinExistence type="predicted"/>
<dbReference type="PANTHER" id="PTHR45931:SF3">
    <property type="entry name" value="RING ZINC FINGER-CONTAINING PROTEIN"/>
    <property type="match status" value="1"/>
</dbReference>
<dbReference type="EMBL" id="HBHJ01024383">
    <property type="protein sequence ID" value="CAD9703475.1"/>
    <property type="molecule type" value="Transcribed_RNA"/>
</dbReference>
<evidence type="ECO:0000259" key="6">
    <source>
        <dbReference type="PROSITE" id="PS50089"/>
    </source>
</evidence>
<dbReference type="Gene3D" id="2.30.30.380">
    <property type="entry name" value="Zn-finger domain of Sec23/24"/>
    <property type="match status" value="1"/>
</dbReference>
<keyword evidence="3" id="KW-0862">Zinc</keyword>
<dbReference type="InterPro" id="IPR013083">
    <property type="entry name" value="Znf_RING/FYVE/PHD"/>
</dbReference>
<dbReference type="InterPro" id="IPR051834">
    <property type="entry name" value="RING_finger_E3_ligase"/>
</dbReference>
<dbReference type="Gene3D" id="3.30.40.10">
    <property type="entry name" value="Zinc/RING finger domain, C3HC4 (zinc finger)"/>
    <property type="match status" value="1"/>
</dbReference>
<evidence type="ECO:0000256" key="4">
    <source>
        <dbReference type="PROSITE-ProRule" id="PRU00175"/>
    </source>
</evidence>
<accession>A0A7S2SMF5</accession>
<evidence type="ECO:0000256" key="3">
    <source>
        <dbReference type="ARBA" id="ARBA00022833"/>
    </source>
</evidence>
<dbReference type="PROSITE" id="PS50089">
    <property type="entry name" value="ZF_RING_2"/>
    <property type="match status" value="1"/>
</dbReference>
<gene>
    <name evidence="7" type="ORF">RMAR1173_LOCUS16094</name>
</gene>
<sequence length="330" mass="34958">MSETCERCGTVVPASNLALHQLRCTGRRPAEAPPPPPPALPEIPVPAFAEDAVPPPAAAEDESWACETCTFVNIDPFAERCSVCGAARWPEDDAPAEPHDVMQEDEQVRPADERRSERLIGDHPAMFQSPLHVPGTGLPTLPREGPVSGDPLFDGLLRNVIGGAIAGGVLGGGSAMLRGRNARSGMIDGAMAGAFSGAILGEMLRGPPPHGAGSHGPLQDRDMEEIQSELLSNHQDLLASLFEHMSGDIPSQPAPTDIVANLPTRLISEADRAAGAEDLSCPICMDELAVGQEAKRMPCMHEFHSECIDRWLTSSSTCPVCKFDLNNSSG</sequence>
<dbReference type="GO" id="GO:0005634">
    <property type="term" value="C:nucleus"/>
    <property type="evidence" value="ECO:0007669"/>
    <property type="project" value="TreeGrafter"/>
</dbReference>
<dbReference type="SMART" id="SM00184">
    <property type="entry name" value="RING"/>
    <property type="match status" value="1"/>
</dbReference>
<dbReference type="GO" id="GO:0061630">
    <property type="term" value="F:ubiquitin protein ligase activity"/>
    <property type="evidence" value="ECO:0007669"/>
    <property type="project" value="TreeGrafter"/>
</dbReference>
<dbReference type="SUPFAM" id="SSF57850">
    <property type="entry name" value="RING/U-box"/>
    <property type="match status" value="1"/>
</dbReference>
<feature type="domain" description="RING-type" evidence="6">
    <location>
        <begin position="281"/>
        <end position="322"/>
    </location>
</feature>
<protein>
    <recommendedName>
        <fullName evidence="6">RING-type domain-containing protein</fullName>
    </recommendedName>
</protein>
<evidence type="ECO:0000256" key="5">
    <source>
        <dbReference type="SAM" id="MobiDB-lite"/>
    </source>
</evidence>
<dbReference type="SMART" id="SM00547">
    <property type="entry name" value="ZnF_RBZ"/>
    <property type="match status" value="1"/>
</dbReference>
<reference evidence="7" key="1">
    <citation type="submission" date="2021-01" db="EMBL/GenBank/DDBJ databases">
        <authorList>
            <person name="Corre E."/>
            <person name="Pelletier E."/>
            <person name="Niang G."/>
            <person name="Scheremetjew M."/>
            <person name="Finn R."/>
            <person name="Kale V."/>
            <person name="Holt S."/>
            <person name="Cochrane G."/>
            <person name="Meng A."/>
            <person name="Brown T."/>
            <person name="Cohen L."/>
        </authorList>
    </citation>
    <scope>NUCLEOTIDE SEQUENCE</scope>
    <source>
        <strain evidence="7">CCMP1243</strain>
    </source>
</reference>
<keyword evidence="2 4" id="KW-0863">Zinc-finger</keyword>